<dbReference type="AlphaFoldDB" id="A0A918D0I8"/>
<organism evidence="2 3">
    <name type="scientific">Oceanobacillus indicireducens</name>
    <dbReference type="NCBI Taxonomy" id="1004261"/>
    <lineage>
        <taxon>Bacteria</taxon>
        <taxon>Bacillati</taxon>
        <taxon>Bacillota</taxon>
        <taxon>Bacilli</taxon>
        <taxon>Bacillales</taxon>
        <taxon>Bacillaceae</taxon>
        <taxon>Oceanobacillus</taxon>
    </lineage>
</organism>
<comment type="caution">
    <text evidence="2">The sequence shown here is derived from an EMBL/GenBank/DDBJ whole genome shotgun (WGS) entry which is preliminary data.</text>
</comment>
<keyword evidence="3" id="KW-1185">Reference proteome</keyword>
<dbReference type="InterPro" id="IPR013022">
    <property type="entry name" value="Xyl_isomerase-like_TIM-brl"/>
</dbReference>
<accession>A0A918D0I8</accession>
<dbReference type="InterPro" id="IPR036237">
    <property type="entry name" value="Xyl_isomerase-like_sf"/>
</dbReference>
<dbReference type="Proteomes" id="UP000624041">
    <property type="component" value="Unassembled WGS sequence"/>
</dbReference>
<gene>
    <name evidence="2" type="ORF">GCM10007971_14470</name>
</gene>
<dbReference type="Gene3D" id="3.20.20.150">
    <property type="entry name" value="Divalent-metal-dependent TIM barrel enzymes"/>
    <property type="match status" value="1"/>
</dbReference>
<evidence type="ECO:0000313" key="2">
    <source>
        <dbReference type="EMBL" id="GGN55566.1"/>
    </source>
</evidence>
<evidence type="ECO:0000313" key="3">
    <source>
        <dbReference type="Proteomes" id="UP000624041"/>
    </source>
</evidence>
<proteinExistence type="predicted"/>
<reference evidence="2" key="1">
    <citation type="journal article" date="2014" name="Int. J. Syst. Evol. Microbiol.">
        <title>Complete genome sequence of Corynebacterium casei LMG S-19264T (=DSM 44701T), isolated from a smear-ripened cheese.</title>
        <authorList>
            <consortium name="US DOE Joint Genome Institute (JGI-PGF)"/>
            <person name="Walter F."/>
            <person name="Albersmeier A."/>
            <person name="Kalinowski J."/>
            <person name="Ruckert C."/>
        </authorList>
    </citation>
    <scope>NUCLEOTIDE SEQUENCE</scope>
    <source>
        <strain evidence="2">JCM 17251</strain>
    </source>
</reference>
<dbReference type="Pfam" id="PF01261">
    <property type="entry name" value="AP_endonuc_2"/>
    <property type="match status" value="1"/>
</dbReference>
<reference evidence="2" key="2">
    <citation type="submission" date="2020-09" db="EMBL/GenBank/DDBJ databases">
        <authorList>
            <person name="Sun Q."/>
            <person name="Ohkuma M."/>
        </authorList>
    </citation>
    <scope>NUCLEOTIDE SEQUENCE</scope>
    <source>
        <strain evidence="2">JCM 17251</strain>
    </source>
</reference>
<dbReference type="EMBL" id="BMOS01000008">
    <property type="protein sequence ID" value="GGN55566.1"/>
    <property type="molecule type" value="Genomic_DNA"/>
</dbReference>
<feature type="domain" description="Xylose isomerase-like TIM barrel" evidence="1">
    <location>
        <begin position="39"/>
        <end position="270"/>
    </location>
</feature>
<protein>
    <recommendedName>
        <fullName evidence="1">Xylose isomerase-like TIM barrel domain-containing protein</fullName>
    </recommendedName>
</protein>
<sequence length="274" mass="32000">MMAHSLGLSGSVILSDPNKLPDLFTYEMINHIEIGEFPDEAAFHQFLHLKRKENVTYGIHSPLLRNMSKYDLLEKVQFEPEEAWEQFESEVEAMARLGAAYILVHFPYFKEEKDTDTVDIIESGLKKFHQLQERYAIPIVCEPKLGHNRSPFGIQALDRFPLETWNKYGIKLCIDVGDYLLATDSDALNYVKKWRDHIKVVHLHHVEFHGEKYIWVPVHQSYEVIDSHFQIKGLIKQLAKSPDVFFIFEHTPHSKPTRAFVEEGIQWVKELINN</sequence>
<dbReference type="SUPFAM" id="SSF51658">
    <property type="entry name" value="Xylose isomerase-like"/>
    <property type="match status" value="1"/>
</dbReference>
<evidence type="ECO:0000259" key="1">
    <source>
        <dbReference type="Pfam" id="PF01261"/>
    </source>
</evidence>
<name>A0A918D0I8_9BACI</name>